<name>W6MY37_9ASCO</name>
<evidence type="ECO:0000313" key="2">
    <source>
        <dbReference type="Proteomes" id="UP000019384"/>
    </source>
</evidence>
<keyword evidence="2" id="KW-1185">Reference proteome</keyword>
<evidence type="ECO:0000313" key="1">
    <source>
        <dbReference type="EMBL" id="CDK29955.1"/>
    </source>
</evidence>
<protein>
    <submittedName>
        <fullName evidence="1">Uncharacterized protein</fullName>
    </submittedName>
</protein>
<sequence length="91" mass="10325">MSGKKLELPSKPVSRAYRPVNGFNRDEVAQFLKERYDRVYQKSVSLKRDPSASVKVLKVSNGDSWTTGKFSNGKGVKNRDLLGELTRKLEH</sequence>
<dbReference type="HOGENOM" id="CLU_2427327_0_0_1"/>
<organism evidence="1 2">
    <name type="scientific">Kuraishia capsulata CBS 1993</name>
    <dbReference type="NCBI Taxonomy" id="1382522"/>
    <lineage>
        <taxon>Eukaryota</taxon>
        <taxon>Fungi</taxon>
        <taxon>Dikarya</taxon>
        <taxon>Ascomycota</taxon>
        <taxon>Saccharomycotina</taxon>
        <taxon>Pichiomycetes</taxon>
        <taxon>Pichiales</taxon>
        <taxon>Pichiaceae</taxon>
        <taxon>Kuraishia</taxon>
    </lineage>
</organism>
<gene>
    <name evidence="1" type="ORF">KUCA_T00005949001</name>
</gene>
<accession>W6MY37</accession>
<reference evidence="1" key="1">
    <citation type="submission" date="2013-12" db="EMBL/GenBank/DDBJ databases">
        <authorList>
            <person name="Genoscope - CEA"/>
        </authorList>
    </citation>
    <scope>NUCLEOTIDE SEQUENCE</scope>
    <source>
        <strain evidence="1">CBS 1993</strain>
    </source>
</reference>
<dbReference type="Proteomes" id="UP000019384">
    <property type="component" value="Unassembled WGS sequence"/>
</dbReference>
<reference evidence="1" key="2">
    <citation type="submission" date="2014-02" db="EMBL/GenBank/DDBJ databases">
        <title>Complete DNA sequence of /Kuraishia capsulata/ illustrates novel genomic features among budding yeasts (/Saccharomycotina/).</title>
        <authorList>
            <person name="Morales L."/>
            <person name="Noel B."/>
            <person name="Porcel B."/>
            <person name="Marcet-Houben M."/>
            <person name="Hullo M-F."/>
            <person name="Sacerdot C."/>
            <person name="Tekaia F."/>
            <person name="Leh-Louis V."/>
            <person name="Despons L."/>
            <person name="Khanna V."/>
            <person name="Aury J-M."/>
            <person name="Barbe V."/>
            <person name="Couloux A."/>
            <person name="Labadie K."/>
            <person name="Pelletier E."/>
            <person name="Souciet J-L."/>
            <person name="Boekhout T."/>
            <person name="Gabaldon T."/>
            <person name="Wincker P."/>
            <person name="Dujon B."/>
        </authorList>
    </citation>
    <scope>NUCLEOTIDE SEQUENCE</scope>
    <source>
        <strain evidence="1">CBS 1993</strain>
    </source>
</reference>
<proteinExistence type="predicted"/>
<dbReference type="GeneID" id="34523324"/>
<dbReference type="RefSeq" id="XP_022461936.1">
    <property type="nucleotide sequence ID" value="XM_022604252.1"/>
</dbReference>
<dbReference type="AlphaFoldDB" id="W6MY37"/>
<dbReference type="EMBL" id="HG793131">
    <property type="protein sequence ID" value="CDK29955.1"/>
    <property type="molecule type" value="Genomic_DNA"/>
</dbReference>